<protein>
    <submittedName>
        <fullName evidence="1">Uncharacterized protein</fullName>
    </submittedName>
</protein>
<dbReference type="Proteomes" id="UP000485058">
    <property type="component" value="Unassembled WGS sequence"/>
</dbReference>
<feature type="non-terminal residue" evidence="1">
    <location>
        <position position="115"/>
    </location>
</feature>
<sequence>MMILEGSCPWTLLRVLAQAERPRDEQQNDLEMSSRREVVPVWFSSLSPVALLAHKKQGLQELPVGEIALPSAASQALLGSSWGAVQGYQEMASFSFSFRPLAMKGLSRQHQLPAT</sequence>
<comment type="caution">
    <text evidence="1">The sequence shown here is derived from an EMBL/GenBank/DDBJ whole genome shotgun (WGS) entry which is preliminary data.</text>
</comment>
<gene>
    <name evidence="1" type="ORF">HaLaN_13802</name>
</gene>
<evidence type="ECO:0000313" key="1">
    <source>
        <dbReference type="EMBL" id="GFH17218.1"/>
    </source>
</evidence>
<keyword evidence="2" id="KW-1185">Reference proteome</keyword>
<organism evidence="1 2">
    <name type="scientific">Haematococcus lacustris</name>
    <name type="common">Green alga</name>
    <name type="synonym">Haematococcus pluvialis</name>
    <dbReference type="NCBI Taxonomy" id="44745"/>
    <lineage>
        <taxon>Eukaryota</taxon>
        <taxon>Viridiplantae</taxon>
        <taxon>Chlorophyta</taxon>
        <taxon>core chlorophytes</taxon>
        <taxon>Chlorophyceae</taxon>
        <taxon>CS clade</taxon>
        <taxon>Chlamydomonadales</taxon>
        <taxon>Haematococcaceae</taxon>
        <taxon>Haematococcus</taxon>
    </lineage>
</organism>
<dbReference type="EMBL" id="BLLF01001114">
    <property type="protein sequence ID" value="GFH17218.1"/>
    <property type="molecule type" value="Genomic_DNA"/>
</dbReference>
<reference evidence="1 2" key="1">
    <citation type="submission" date="2020-02" db="EMBL/GenBank/DDBJ databases">
        <title>Draft genome sequence of Haematococcus lacustris strain NIES-144.</title>
        <authorList>
            <person name="Morimoto D."/>
            <person name="Nakagawa S."/>
            <person name="Yoshida T."/>
            <person name="Sawayama S."/>
        </authorList>
    </citation>
    <scope>NUCLEOTIDE SEQUENCE [LARGE SCALE GENOMIC DNA]</scope>
    <source>
        <strain evidence="1 2">NIES-144</strain>
    </source>
</reference>
<evidence type="ECO:0000313" key="2">
    <source>
        <dbReference type="Proteomes" id="UP000485058"/>
    </source>
</evidence>
<dbReference type="AlphaFoldDB" id="A0A699ZE33"/>
<name>A0A699ZE33_HAELA</name>
<proteinExistence type="predicted"/>
<accession>A0A699ZE33</accession>